<keyword evidence="2" id="KW-0732">Signal</keyword>
<dbReference type="Gene3D" id="2.60.40.740">
    <property type="match status" value="1"/>
</dbReference>
<accession>A0ABT2HXU3</accession>
<feature type="domain" description="Gram-positive pilin subunit D1 N-terminal" evidence="3">
    <location>
        <begin position="61"/>
        <end position="181"/>
    </location>
</feature>
<proteinExistence type="predicted"/>
<dbReference type="InterPro" id="IPR048052">
    <property type="entry name" value="FM1-like"/>
</dbReference>
<reference evidence="4 5" key="1">
    <citation type="submission" date="2022-04" db="EMBL/GenBank/DDBJ databases">
        <title>Human microbiome associated bacterial genomes.</title>
        <authorList>
            <person name="Sandstrom S."/>
            <person name="Salamzade R."/>
            <person name="Kalan L.R."/>
        </authorList>
    </citation>
    <scope>NUCLEOTIDE SEQUENCE [LARGE SCALE GENOMIC DNA]</scope>
    <source>
        <strain evidence="5">p3-SID1799</strain>
    </source>
</reference>
<evidence type="ECO:0000313" key="5">
    <source>
        <dbReference type="Proteomes" id="UP001525379"/>
    </source>
</evidence>
<dbReference type="EMBL" id="JALXSQ010000027">
    <property type="protein sequence ID" value="MCT2043146.1"/>
    <property type="molecule type" value="Genomic_DNA"/>
</dbReference>
<keyword evidence="1" id="KW-0472">Membrane</keyword>
<organism evidence="4 5">
    <name type="scientific">Pseudoclavibacter albus</name>
    <dbReference type="NCBI Taxonomy" id="272241"/>
    <lineage>
        <taxon>Bacteria</taxon>
        <taxon>Bacillati</taxon>
        <taxon>Actinomycetota</taxon>
        <taxon>Actinomycetes</taxon>
        <taxon>Micrococcales</taxon>
        <taxon>Microbacteriaceae</taxon>
        <taxon>Pseudoclavibacter</taxon>
    </lineage>
</organism>
<dbReference type="InterPro" id="IPR026466">
    <property type="entry name" value="Fim_isopep_form_D2_dom"/>
</dbReference>
<sequence length="513" mass="52361">MKSRTWKAALGLVGACAAVFAGAVAPAAPAQAADTIDPNAAVTLNIYKYVGDPVSPQPAPGTAPTGLDPLPGVTFEVKRLTNVDLTTSAGWATLSSVTAAQLSDGDTANDGGVTLGGPVTKVTDAQGLASFTNPDIKVGAYLVTEKQLGNYTVAAPFIVTLPHEGANGAWDYTQNVYPKNQKIQPTKAVNDDKATLGQNIDYTVNLPVPAGDLTAFGMEDQLVADLTLVASPVTVKASNTKVTLDPATDYTIDTANNNLTVTFTEAGRKKLQEQRVSDPALAVSVGFSATVKSIPTSGVITNTATLIGPNGMRITTDVDANGDGKPDPASTTFANLVVTKTGPAGTDNAALNGAVFELYRCTETAPGSGKYALSGNALTMSTDAQGKKGTTITTAKGVTGGAASTAQAFAVPVSSTNTDATGTISETYCVLETDAPAGFVRNPEPILVTYTPGEGGNAGTLTASVMNQKNTILGNLPATGAWGVGLILLLGLVLVIRGIVTSRRDREDQPTVA</sequence>
<dbReference type="InterPro" id="IPR013783">
    <property type="entry name" value="Ig-like_fold"/>
</dbReference>
<keyword evidence="5" id="KW-1185">Reference proteome</keyword>
<evidence type="ECO:0000256" key="1">
    <source>
        <dbReference type="SAM" id="Phobius"/>
    </source>
</evidence>
<keyword evidence="1" id="KW-1133">Transmembrane helix</keyword>
<keyword evidence="1" id="KW-0812">Transmembrane</keyword>
<dbReference type="Proteomes" id="UP001525379">
    <property type="component" value="Unassembled WGS sequence"/>
</dbReference>
<protein>
    <submittedName>
        <fullName evidence="4">SpaH/EbpB family LPXTG-anchored major pilin</fullName>
    </submittedName>
</protein>
<dbReference type="NCBIfam" id="NF033902">
    <property type="entry name" value="iso_D2_wall_anc"/>
    <property type="match status" value="1"/>
</dbReference>
<feature type="signal peptide" evidence="2">
    <location>
        <begin position="1"/>
        <end position="32"/>
    </location>
</feature>
<evidence type="ECO:0000259" key="3">
    <source>
        <dbReference type="Pfam" id="PF16555"/>
    </source>
</evidence>
<feature type="transmembrane region" description="Helical" evidence="1">
    <location>
        <begin position="480"/>
        <end position="500"/>
    </location>
</feature>
<feature type="chain" id="PRO_5045287890" evidence="2">
    <location>
        <begin position="33"/>
        <end position="513"/>
    </location>
</feature>
<dbReference type="NCBIfam" id="TIGR04226">
    <property type="entry name" value="RrgB_K2N_iso_D2"/>
    <property type="match status" value="1"/>
</dbReference>
<dbReference type="RefSeq" id="WP_206395345.1">
    <property type="nucleotide sequence ID" value="NZ_JAFDPW010000003.1"/>
</dbReference>
<name>A0ABT2HXU3_9MICO</name>
<dbReference type="InterPro" id="IPR032364">
    <property type="entry name" value="GramPos_pilinD1_N"/>
</dbReference>
<comment type="caution">
    <text evidence="4">The sequence shown here is derived from an EMBL/GenBank/DDBJ whole genome shotgun (WGS) entry which is preliminary data.</text>
</comment>
<evidence type="ECO:0000313" key="4">
    <source>
        <dbReference type="EMBL" id="MCT2043146.1"/>
    </source>
</evidence>
<dbReference type="Gene3D" id="2.60.40.10">
    <property type="entry name" value="Immunoglobulins"/>
    <property type="match status" value="2"/>
</dbReference>
<evidence type="ECO:0000256" key="2">
    <source>
        <dbReference type="SAM" id="SignalP"/>
    </source>
</evidence>
<dbReference type="Pfam" id="PF16555">
    <property type="entry name" value="GramPos_pilinD1"/>
    <property type="match status" value="1"/>
</dbReference>
<gene>
    <name evidence="4" type="ORF">M3D15_07355</name>
</gene>